<feature type="domain" description="Radical SAM core" evidence="5">
    <location>
        <begin position="103"/>
        <end position="310"/>
    </location>
</feature>
<dbReference type="SFLD" id="SFLDG01067">
    <property type="entry name" value="SPASM/twitch_domain_containing"/>
    <property type="match status" value="1"/>
</dbReference>
<dbReference type="Gene3D" id="3.20.20.70">
    <property type="entry name" value="Aldolase class I"/>
    <property type="match status" value="1"/>
</dbReference>
<dbReference type="InterPro" id="IPR023885">
    <property type="entry name" value="4Fe4S-binding_SPASM_dom"/>
</dbReference>
<keyword evidence="4" id="KW-0411">Iron-sulfur</keyword>
<organism evidence="6 7">
    <name type="scientific">Adlercreutzia hattorii</name>
    <dbReference type="NCBI Taxonomy" id="2707299"/>
    <lineage>
        <taxon>Bacteria</taxon>
        <taxon>Bacillati</taxon>
        <taxon>Actinomycetota</taxon>
        <taxon>Coriobacteriia</taxon>
        <taxon>Eggerthellales</taxon>
        <taxon>Eggerthellaceae</taxon>
        <taxon>Adlercreutzia</taxon>
    </lineage>
</organism>
<keyword evidence="2" id="KW-0479">Metal-binding</keyword>
<sequence>MKPTERAKQALAYKLVDYLCDDPENNMANIMGKIDALAPASLFAEQRAAFSDAIKNKTNMYQLIMRVMDLNPEVRADLLKTFVMDANFLAWGKQEKMRERHQCNIPWAILLDPTSACNLHCTGCWAAEYGHALNLAYDEIDSIIRQGKELGVHVYIYTGGEPLVRKRDLIRLCEAHPDCAFLCFTNSTLIDEEFCQEMIRVKNFVPAISAEGDEAATDGRRGAGTYAKVDAAMDLLASHGLPFGVSICYTHDNAHSVASDAYFDWLIDKGALFAWIFTYMPVGKGAPTELMPTPDDRKLLYHFNRRVRAEKPILTLDFQHDGEFVGGCIAGGRRYLHINAAGDVEPCVFIHYSNANIREQPLLECLKSPLFMAYYEGQPFNDNLLRPCPMLENPDRLEEMVEKSGARGTDLVETESAHDLAEKCRPAARAWAPEAERLWTNGADKRAPYRARQFCGMAETDKAKFARLGRTMHGAFDPDRPVDEMALEPALADELRCALDEGALLSQADAAVTEQAAGGAAERAEKAADEVTA</sequence>
<keyword evidence="7" id="KW-1185">Reference proteome</keyword>
<gene>
    <name evidence="6" type="ORF">ADCFC_10330</name>
</gene>
<dbReference type="Pfam" id="PF13186">
    <property type="entry name" value="SPASM"/>
    <property type="match status" value="1"/>
</dbReference>
<dbReference type="InterPro" id="IPR013785">
    <property type="entry name" value="Aldolase_TIM"/>
</dbReference>
<dbReference type="RefSeq" id="WP_173112758.1">
    <property type="nucleotide sequence ID" value="NZ_AP022829.1"/>
</dbReference>
<dbReference type="SUPFAM" id="SSF102114">
    <property type="entry name" value="Radical SAM enzymes"/>
    <property type="match status" value="1"/>
</dbReference>
<protein>
    <submittedName>
        <fullName evidence="6">Radical SAM protein</fullName>
    </submittedName>
</protein>
<dbReference type="InterPro" id="IPR007197">
    <property type="entry name" value="rSAM"/>
</dbReference>
<dbReference type="Pfam" id="PF04055">
    <property type="entry name" value="Radical_SAM"/>
    <property type="match status" value="1"/>
</dbReference>
<evidence type="ECO:0000256" key="3">
    <source>
        <dbReference type="ARBA" id="ARBA00023004"/>
    </source>
</evidence>
<reference evidence="7" key="2">
    <citation type="submission" date="2020-03" db="EMBL/GenBank/DDBJ databases">
        <title>Complete Genome Sequence of Adlercreutzia sp. strain 8CFCBH1 Producing Equol, Isolated from Healthy Japanese Feces.</title>
        <authorList>
            <person name="Ogata Y."/>
            <person name="Sakamoto M."/>
            <person name="Ohkuma M."/>
            <person name="Hattori M."/>
            <person name="Suda W."/>
        </authorList>
    </citation>
    <scope>NUCLEOTIDE SEQUENCE [LARGE SCALE GENOMIC DNA]</scope>
    <source>
        <strain evidence="7">8CFCBH1</strain>
    </source>
</reference>
<dbReference type="CDD" id="cd21128">
    <property type="entry name" value="SPASM_rSAM"/>
    <property type="match status" value="1"/>
</dbReference>
<evidence type="ECO:0000313" key="6">
    <source>
        <dbReference type="EMBL" id="BCA88535.1"/>
    </source>
</evidence>
<name>A0A6F8SKE0_9ACTN</name>
<keyword evidence="1" id="KW-0949">S-adenosyl-L-methionine</keyword>
<dbReference type="GO" id="GO:0046872">
    <property type="term" value="F:metal ion binding"/>
    <property type="evidence" value="ECO:0007669"/>
    <property type="project" value="UniProtKB-KW"/>
</dbReference>
<evidence type="ECO:0000256" key="2">
    <source>
        <dbReference type="ARBA" id="ARBA00022723"/>
    </source>
</evidence>
<dbReference type="PANTHER" id="PTHR43524:SF1">
    <property type="entry name" value="RADICAL SAM SUPERFAMILY PROTEIN"/>
    <property type="match status" value="1"/>
</dbReference>
<reference evidence="7" key="1">
    <citation type="journal article" date="2020" name="Microbiol. Resour. Announc.">
        <title>Complete Genome Sequence of Adlercreutzia sp. Strain 8CFCBH1, a Potent Producer of Equol, Isolated from Healthy Japanese Feces.</title>
        <authorList>
            <person name="Ogata Y."/>
            <person name="Sakamoto M."/>
            <person name="Ohkuma M."/>
            <person name="Hattori M."/>
            <person name="Suda W."/>
        </authorList>
    </citation>
    <scope>NUCLEOTIDE SEQUENCE [LARGE SCALE GENOMIC DNA]</scope>
    <source>
        <strain evidence="7">8CFCBH1</strain>
    </source>
</reference>
<evidence type="ECO:0000313" key="7">
    <source>
        <dbReference type="Proteomes" id="UP000501727"/>
    </source>
</evidence>
<evidence type="ECO:0000256" key="4">
    <source>
        <dbReference type="ARBA" id="ARBA00023014"/>
    </source>
</evidence>
<dbReference type="Proteomes" id="UP000501727">
    <property type="component" value="Chromosome"/>
</dbReference>
<dbReference type="SFLD" id="SFLDS00029">
    <property type="entry name" value="Radical_SAM"/>
    <property type="match status" value="1"/>
</dbReference>
<accession>A0A6F8SKE0</accession>
<dbReference type="KEGG" id="ahat:ADCFC_11540"/>
<dbReference type="AlphaFoldDB" id="A0A6F8SKE0"/>
<dbReference type="InterPro" id="IPR058240">
    <property type="entry name" value="rSAM_sf"/>
</dbReference>
<dbReference type="GO" id="GO:0051536">
    <property type="term" value="F:iron-sulfur cluster binding"/>
    <property type="evidence" value="ECO:0007669"/>
    <property type="project" value="UniProtKB-KW"/>
</dbReference>
<keyword evidence="3" id="KW-0408">Iron</keyword>
<dbReference type="CDD" id="cd01335">
    <property type="entry name" value="Radical_SAM"/>
    <property type="match status" value="1"/>
</dbReference>
<dbReference type="PROSITE" id="PS51918">
    <property type="entry name" value="RADICAL_SAM"/>
    <property type="match status" value="1"/>
</dbReference>
<dbReference type="PANTHER" id="PTHR43524">
    <property type="entry name" value="RADICAL SAM SUPERFAMILY PROTEIN"/>
    <property type="match status" value="1"/>
</dbReference>
<dbReference type="GO" id="GO:0003824">
    <property type="term" value="F:catalytic activity"/>
    <property type="evidence" value="ECO:0007669"/>
    <property type="project" value="InterPro"/>
</dbReference>
<dbReference type="EMBL" id="AP022829">
    <property type="protein sequence ID" value="BCA88535.1"/>
    <property type="molecule type" value="Genomic_DNA"/>
</dbReference>
<evidence type="ECO:0000259" key="5">
    <source>
        <dbReference type="PROSITE" id="PS51918"/>
    </source>
</evidence>
<proteinExistence type="predicted"/>
<evidence type="ECO:0000256" key="1">
    <source>
        <dbReference type="ARBA" id="ARBA00022691"/>
    </source>
</evidence>